<dbReference type="Proteomes" id="UP000265520">
    <property type="component" value="Unassembled WGS sequence"/>
</dbReference>
<feature type="non-terminal residue" evidence="1">
    <location>
        <position position="1"/>
    </location>
</feature>
<reference evidence="1 2" key="1">
    <citation type="journal article" date="2018" name="Front. Plant Sci.">
        <title>Red Clover (Trifolium pratense) and Zigzag Clover (T. medium) - A Picture of Genomic Similarities and Differences.</title>
        <authorList>
            <person name="Dluhosova J."/>
            <person name="Istvanek J."/>
            <person name="Nedelnik J."/>
            <person name="Repkova J."/>
        </authorList>
    </citation>
    <scope>NUCLEOTIDE SEQUENCE [LARGE SCALE GENOMIC DNA]</scope>
    <source>
        <strain evidence="2">cv. 10/8</strain>
        <tissue evidence="1">Leaf</tissue>
    </source>
</reference>
<protein>
    <submittedName>
        <fullName evidence="1">Uncharacterized protein</fullName>
    </submittedName>
</protein>
<evidence type="ECO:0000313" key="1">
    <source>
        <dbReference type="EMBL" id="MCI25515.1"/>
    </source>
</evidence>
<evidence type="ECO:0000313" key="2">
    <source>
        <dbReference type="Proteomes" id="UP000265520"/>
    </source>
</evidence>
<accession>A0A392QQG0</accession>
<name>A0A392QQG0_9FABA</name>
<keyword evidence="2" id="KW-1185">Reference proteome</keyword>
<proteinExistence type="predicted"/>
<dbReference type="EMBL" id="LXQA010147630">
    <property type="protein sequence ID" value="MCI25515.1"/>
    <property type="molecule type" value="Genomic_DNA"/>
</dbReference>
<organism evidence="1 2">
    <name type="scientific">Trifolium medium</name>
    <dbReference type="NCBI Taxonomy" id="97028"/>
    <lineage>
        <taxon>Eukaryota</taxon>
        <taxon>Viridiplantae</taxon>
        <taxon>Streptophyta</taxon>
        <taxon>Embryophyta</taxon>
        <taxon>Tracheophyta</taxon>
        <taxon>Spermatophyta</taxon>
        <taxon>Magnoliopsida</taxon>
        <taxon>eudicotyledons</taxon>
        <taxon>Gunneridae</taxon>
        <taxon>Pentapetalae</taxon>
        <taxon>rosids</taxon>
        <taxon>fabids</taxon>
        <taxon>Fabales</taxon>
        <taxon>Fabaceae</taxon>
        <taxon>Papilionoideae</taxon>
        <taxon>50 kb inversion clade</taxon>
        <taxon>NPAAA clade</taxon>
        <taxon>Hologalegina</taxon>
        <taxon>IRL clade</taxon>
        <taxon>Trifolieae</taxon>
        <taxon>Trifolium</taxon>
    </lineage>
</organism>
<dbReference type="AlphaFoldDB" id="A0A392QQG0"/>
<sequence>SASYPVSVSVSVLESFRQFHLKSLNSNICTLHKKAYMYNK</sequence>
<comment type="caution">
    <text evidence="1">The sequence shown here is derived from an EMBL/GenBank/DDBJ whole genome shotgun (WGS) entry which is preliminary data.</text>
</comment>